<dbReference type="GO" id="GO:1901678">
    <property type="term" value="P:iron coordination entity transport"/>
    <property type="evidence" value="ECO:0007669"/>
    <property type="project" value="UniProtKB-ARBA"/>
</dbReference>
<organism evidence="7 10">
    <name type="scientific">Arthrobacter zhangbolii</name>
    <dbReference type="NCBI Taxonomy" id="2886936"/>
    <lineage>
        <taxon>Bacteria</taxon>
        <taxon>Bacillati</taxon>
        <taxon>Actinomycetota</taxon>
        <taxon>Actinomycetes</taxon>
        <taxon>Micrococcales</taxon>
        <taxon>Micrococcaceae</taxon>
        <taxon>Arthrobacter</taxon>
    </lineage>
</organism>
<proteinExistence type="inferred from homology"/>
<name>A0A9X1SAJ0_9MICC</name>
<dbReference type="PROSITE" id="PS50983">
    <property type="entry name" value="FE_B12_PBP"/>
    <property type="match status" value="1"/>
</dbReference>
<dbReference type="GO" id="GO:0030288">
    <property type="term" value="C:outer membrane-bounded periplasmic space"/>
    <property type="evidence" value="ECO:0007669"/>
    <property type="project" value="TreeGrafter"/>
</dbReference>
<comment type="similarity">
    <text evidence="2">Belongs to the bacterial solute-binding protein 8 family.</text>
</comment>
<evidence type="ECO:0000313" key="7">
    <source>
        <dbReference type="EMBL" id="MCC3271874.1"/>
    </source>
</evidence>
<dbReference type="Proteomes" id="UP000829758">
    <property type="component" value="Chromosome"/>
</dbReference>
<reference evidence="7" key="1">
    <citation type="submission" date="2021-10" db="EMBL/GenBank/DDBJ databases">
        <title>Novel species in genus Arthrobacter.</title>
        <authorList>
            <person name="Liu Y."/>
        </authorList>
    </citation>
    <scope>NUCLEOTIDE SEQUENCE</scope>
    <source>
        <strain evidence="9">zg-Y462</strain>
        <strain evidence="7">Zg-Y462</strain>
    </source>
</reference>
<dbReference type="SUPFAM" id="SSF53807">
    <property type="entry name" value="Helical backbone' metal receptor"/>
    <property type="match status" value="1"/>
</dbReference>
<feature type="region of interest" description="Disordered" evidence="5">
    <location>
        <begin position="1"/>
        <end position="28"/>
    </location>
</feature>
<dbReference type="InterPro" id="IPR051313">
    <property type="entry name" value="Bact_iron-sidero_bind"/>
</dbReference>
<evidence type="ECO:0000256" key="4">
    <source>
        <dbReference type="ARBA" id="ARBA00022729"/>
    </source>
</evidence>
<dbReference type="Pfam" id="PF01497">
    <property type="entry name" value="Peripla_BP_2"/>
    <property type="match status" value="1"/>
</dbReference>
<evidence type="ECO:0000313" key="10">
    <source>
        <dbReference type="Proteomes" id="UP001155145"/>
    </source>
</evidence>
<evidence type="ECO:0000259" key="6">
    <source>
        <dbReference type="PROSITE" id="PS50983"/>
    </source>
</evidence>
<dbReference type="Proteomes" id="UP001155145">
    <property type="component" value="Unassembled WGS sequence"/>
</dbReference>
<protein>
    <submittedName>
        <fullName evidence="7">Fe2+-enterobactin ABC transporter substrate-binding protein</fullName>
    </submittedName>
</protein>
<evidence type="ECO:0000256" key="3">
    <source>
        <dbReference type="ARBA" id="ARBA00022448"/>
    </source>
</evidence>
<dbReference type="NCBIfam" id="NF008200">
    <property type="entry name" value="PRK10957.1"/>
    <property type="match status" value="1"/>
</dbReference>
<sequence length="359" mass="38217">MSFALPKTGLPTPLAKRRNHNSSGSIPRRTFTRGIALAASAALSLSLAACTTAAESETPLEGTGASGEWPRTVTHEAGETTIDAMPERIVSTTLSVTGTLLAIDAPVTATAFTPAKGGTADENGFFTQWADVAVQRNVEPLYPVGEFDLEAVIAQEPDLIVVSTSGNDSVLDQYETLSGIAPTVVVNYGDQSWQDLAEELGEATGHEQDAADVVEEFDAKVAETAETLRIEEGATASIVSYNPGRPSPVGKTTGPHAQLLQTLGFRIAEPDEQYDTSVQKREDFSFSSYEGLAESVTGSYTFLISADEKKVDAFTADPTLANVPAVVNNKVYPLGLASFRLDYYSSTEIVDWFGETFGK</sequence>
<dbReference type="PANTHER" id="PTHR30532">
    <property type="entry name" value="IRON III DICITRATE-BINDING PERIPLASMIC PROTEIN"/>
    <property type="match status" value="1"/>
</dbReference>
<gene>
    <name evidence="7" type="primary">fepB</name>
    <name evidence="7" type="ORF">LJ755_03910</name>
    <name evidence="8" type="ORF">MUK71_06785</name>
</gene>
<keyword evidence="4" id="KW-0732">Signal</keyword>
<dbReference type="Gene3D" id="3.40.50.1980">
    <property type="entry name" value="Nitrogenase molybdenum iron protein domain"/>
    <property type="match status" value="2"/>
</dbReference>
<comment type="subcellular location">
    <subcellularLocation>
        <location evidence="1">Cell envelope</location>
    </subcellularLocation>
</comment>
<evidence type="ECO:0000256" key="1">
    <source>
        <dbReference type="ARBA" id="ARBA00004196"/>
    </source>
</evidence>
<dbReference type="RefSeq" id="WP_227902250.1">
    <property type="nucleotide sequence ID" value="NZ_CP094984.1"/>
</dbReference>
<evidence type="ECO:0000256" key="5">
    <source>
        <dbReference type="SAM" id="MobiDB-lite"/>
    </source>
</evidence>
<dbReference type="EMBL" id="JAJFZT010000001">
    <property type="protein sequence ID" value="MCC3271874.1"/>
    <property type="molecule type" value="Genomic_DNA"/>
</dbReference>
<dbReference type="FunFam" id="3.40.50.1980:FF:000009">
    <property type="entry name" value="Iron-enterobactin transporter periplasmic binding protein"/>
    <property type="match status" value="1"/>
</dbReference>
<dbReference type="AlphaFoldDB" id="A0A9X1SAJ0"/>
<keyword evidence="9" id="KW-1185">Reference proteome</keyword>
<keyword evidence="3" id="KW-0813">Transport</keyword>
<evidence type="ECO:0000313" key="9">
    <source>
        <dbReference type="Proteomes" id="UP000829758"/>
    </source>
</evidence>
<accession>A0A9X1SAJ0</accession>
<dbReference type="PANTHER" id="PTHR30532:SF24">
    <property type="entry name" value="FERRIC ENTEROBACTIN-BINDING PERIPLASMIC PROTEIN FEPB"/>
    <property type="match status" value="1"/>
</dbReference>
<feature type="domain" description="Fe/B12 periplasmic-binding" evidence="6">
    <location>
        <begin position="88"/>
        <end position="359"/>
    </location>
</feature>
<dbReference type="InterPro" id="IPR002491">
    <property type="entry name" value="ABC_transptr_periplasmic_BD"/>
</dbReference>
<evidence type="ECO:0000313" key="8">
    <source>
        <dbReference type="EMBL" id="UON93302.1"/>
    </source>
</evidence>
<evidence type="ECO:0000256" key="2">
    <source>
        <dbReference type="ARBA" id="ARBA00008814"/>
    </source>
</evidence>
<dbReference type="EMBL" id="CP094984">
    <property type="protein sequence ID" value="UON93302.1"/>
    <property type="molecule type" value="Genomic_DNA"/>
</dbReference>